<dbReference type="InterPro" id="IPR016054">
    <property type="entry name" value="LY6_UPA_recep-like"/>
</dbReference>
<evidence type="ECO:0000256" key="9">
    <source>
        <dbReference type="ARBA" id="ARBA00023180"/>
    </source>
</evidence>
<comment type="similarity">
    <text evidence="11">Belongs to the SPACA4/bouncer family.</text>
</comment>
<protein>
    <recommendedName>
        <fullName evidence="13">UPAR/Ly6 domain-containing protein</fullName>
    </recommendedName>
</protein>
<dbReference type="GO" id="GO:0035036">
    <property type="term" value="P:sperm-egg recognition"/>
    <property type="evidence" value="ECO:0007669"/>
    <property type="project" value="TreeGrafter"/>
</dbReference>
<dbReference type="AlphaFoldDB" id="A0A8D0BPP6"/>
<evidence type="ECO:0000256" key="6">
    <source>
        <dbReference type="ARBA" id="ARBA00022729"/>
    </source>
</evidence>
<evidence type="ECO:0000256" key="5">
    <source>
        <dbReference type="ARBA" id="ARBA00022622"/>
    </source>
</evidence>
<evidence type="ECO:0000256" key="3">
    <source>
        <dbReference type="ARBA" id="ARBA00022475"/>
    </source>
</evidence>
<dbReference type="PANTHER" id="PTHR47613">
    <property type="entry name" value="SPERM ACROSOME MEMBRANE-ASSOCIATED PROTEIN 4"/>
    <property type="match status" value="1"/>
</dbReference>
<evidence type="ECO:0000256" key="10">
    <source>
        <dbReference type="ARBA" id="ARBA00023288"/>
    </source>
</evidence>
<feature type="chain" id="PRO_5034045829" description="UPAR/Ly6 domain-containing protein" evidence="12">
    <location>
        <begin position="21"/>
        <end position="125"/>
    </location>
</feature>
<dbReference type="OMA" id="NIPCHTS"/>
<evidence type="ECO:0000256" key="8">
    <source>
        <dbReference type="ARBA" id="ARBA00023157"/>
    </source>
</evidence>
<organism evidence="14 15">
    <name type="scientific">Salvator merianae</name>
    <name type="common">Argentine black and white tegu</name>
    <name type="synonym">Tupinambis merianae</name>
    <dbReference type="NCBI Taxonomy" id="96440"/>
    <lineage>
        <taxon>Eukaryota</taxon>
        <taxon>Metazoa</taxon>
        <taxon>Chordata</taxon>
        <taxon>Craniata</taxon>
        <taxon>Vertebrata</taxon>
        <taxon>Euteleostomi</taxon>
        <taxon>Lepidosauria</taxon>
        <taxon>Squamata</taxon>
        <taxon>Bifurcata</taxon>
        <taxon>Unidentata</taxon>
        <taxon>Episquamata</taxon>
        <taxon>Laterata</taxon>
        <taxon>Teiioidea</taxon>
        <taxon>Teiidae</taxon>
        <taxon>Salvator</taxon>
    </lineage>
</organism>
<dbReference type="SUPFAM" id="SSF57302">
    <property type="entry name" value="Snake toxin-like"/>
    <property type="match status" value="1"/>
</dbReference>
<dbReference type="InterPro" id="IPR045860">
    <property type="entry name" value="Snake_toxin-like_sf"/>
</dbReference>
<evidence type="ECO:0000313" key="14">
    <source>
        <dbReference type="Ensembl" id="ENSSMRP00000011169.1"/>
    </source>
</evidence>
<accession>A0A8D0BPP6</accession>
<dbReference type="InterPro" id="IPR046354">
    <property type="entry name" value="SPACA4/Bouncer"/>
</dbReference>
<feature type="signal peptide" evidence="12">
    <location>
        <begin position="1"/>
        <end position="20"/>
    </location>
</feature>
<dbReference type="GO" id="GO:0098552">
    <property type="term" value="C:side of membrane"/>
    <property type="evidence" value="ECO:0007669"/>
    <property type="project" value="UniProtKB-KW"/>
</dbReference>
<evidence type="ECO:0000256" key="1">
    <source>
        <dbReference type="ARBA" id="ARBA00004609"/>
    </source>
</evidence>
<feature type="domain" description="UPAR/Ly6" evidence="13">
    <location>
        <begin position="21"/>
        <end position="109"/>
    </location>
</feature>
<evidence type="ECO:0000313" key="15">
    <source>
        <dbReference type="Proteomes" id="UP000694421"/>
    </source>
</evidence>
<keyword evidence="10" id="KW-0449">Lipoprotein</keyword>
<evidence type="ECO:0000256" key="2">
    <source>
        <dbReference type="ARBA" id="ARBA00004613"/>
    </source>
</evidence>
<keyword evidence="4" id="KW-0964">Secreted</keyword>
<keyword evidence="5" id="KW-0336">GPI-anchor</keyword>
<dbReference type="GO" id="GO:0005576">
    <property type="term" value="C:extracellular region"/>
    <property type="evidence" value="ECO:0007669"/>
    <property type="project" value="UniProtKB-SubCell"/>
</dbReference>
<reference evidence="14" key="2">
    <citation type="submission" date="2025-09" db="UniProtKB">
        <authorList>
            <consortium name="Ensembl"/>
        </authorList>
    </citation>
    <scope>IDENTIFICATION</scope>
</reference>
<keyword evidence="6 12" id="KW-0732">Signal</keyword>
<reference evidence="14" key="1">
    <citation type="submission" date="2025-08" db="UniProtKB">
        <authorList>
            <consortium name="Ensembl"/>
        </authorList>
    </citation>
    <scope>IDENTIFICATION</scope>
</reference>
<comment type="subcellular location">
    <subcellularLocation>
        <location evidence="1">Cell membrane</location>
        <topology evidence="1">Lipid-anchor</topology>
        <topology evidence="1">GPI-anchor</topology>
    </subcellularLocation>
    <subcellularLocation>
        <location evidence="2">Secreted</location>
    </subcellularLocation>
</comment>
<dbReference type="GO" id="GO:0005886">
    <property type="term" value="C:plasma membrane"/>
    <property type="evidence" value="ECO:0007669"/>
    <property type="project" value="UniProtKB-SubCell"/>
</dbReference>
<dbReference type="SMART" id="SM00134">
    <property type="entry name" value="LU"/>
    <property type="match status" value="1"/>
</dbReference>
<evidence type="ECO:0000256" key="4">
    <source>
        <dbReference type="ARBA" id="ARBA00022525"/>
    </source>
</evidence>
<dbReference type="PANTHER" id="PTHR47613:SF1">
    <property type="entry name" value="SPERM ACROSOME MEMBRANE-ASSOCIATED PROTEIN 4"/>
    <property type="match status" value="1"/>
</dbReference>
<name>A0A8D0BPP6_SALMN</name>
<evidence type="ECO:0000259" key="13">
    <source>
        <dbReference type="SMART" id="SM00134"/>
    </source>
</evidence>
<keyword evidence="7" id="KW-0472">Membrane</keyword>
<dbReference type="Pfam" id="PF00021">
    <property type="entry name" value="UPAR_LY6"/>
    <property type="match status" value="1"/>
</dbReference>
<dbReference type="GeneTree" id="ENSGT00950000185139"/>
<dbReference type="Ensembl" id="ENSSMRT00000012999.1">
    <property type="protein sequence ID" value="ENSSMRP00000011169.1"/>
    <property type="gene ID" value="ENSSMRG00000008790.1"/>
</dbReference>
<keyword evidence="15" id="KW-1185">Reference proteome</keyword>
<evidence type="ECO:0000256" key="11">
    <source>
        <dbReference type="ARBA" id="ARBA00029446"/>
    </source>
</evidence>
<keyword evidence="9" id="KW-0325">Glycoprotein</keyword>
<dbReference type="Proteomes" id="UP000694421">
    <property type="component" value="Unplaced"/>
</dbReference>
<dbReference type="Gene3D" id="2.10.60.10">
    <property type="entry name" value="CD59"/>
    <property type="match status" value="1"/>
</dbReference>
<sequence length="125" mass="13341">MGKLLVLCVVAFACIGIGSALQCLKCSFTVFDIPCHTTTVTCNEGQTCATIRGRAAGHKLIMKRNCVDQDKCNKNDTSSFAGISYSTTYECCEGDFCNSGGLRPTAALSLPMALAVLGLWSLRFL</sequence>
<proteinExistence type="inferred from homology"/>
<keyword evidence="3" id="KW-1003">Cell membrane</keyword>
<evidence type="ECO:0000256" key="12">
    <source>
        <dbReference type="SAM" id="SignalP"/>
    </source>
</evidence>
<evidence type="ECO:0000256" key="7">
    <source>
        <dbReference type="ARBA" id="ARBA00023136"/>
    </source>
</evidence>
<keyword evidence="8" id="KW-1015">Disulfide bond</keyword>